<dbReference type="AlphaFoldDB" id="L2GPH0"/>
<gene>
    <name evidence="1" type="ORF">VICG_00103</name>
</gene>
<evidence type="ECO:0000313" key="1">
    <source>
        <dbReference type="EMBL" id="ELA42788.1"/>
    </source>
</evidence>
<reference evidence="2" key="1">
    <citation type="submission" date="2011-05" db="EMBL/GenBank/DDBJ databases">
        <title>The genome sequence of Vittaforma corneae strain ATCC 50505.</title>
        <authorList>
            <consortium name="The Broad Institute Genome Sequencing Platform"/>
            <person name="Cuomo C."/>
            <person name="Didier E."/>
            <person name="Bowers L."/>
            <person name="Young S.K."/>
            <person name="Zeng Q."/>
            <person name="Gargeya S."/>
            <person name="Fitzgerald M."/>
            <person name="Haas B."/>
            <person name="Abouelleil A."/>
            <person name="Alvarado L."/>
            <person name="Arachchi H.M."/>
            <person name="Berlin A."/>
            <person name="Chapman S.B."/>
            <person name="Gearin G."/>
            <person name="Goldberg J."/>
            <person name="Griggs A."/>
            <person name="Gujja S."/>
            <person name="Hansen M."/>
            <person name="Heiman D."/>
            <person name="Howarth C."/>
            <person name="Larimer J."/>
            <person name="Lui A."/>
            <person name="MacDonald P.J.P."/>
            <person name="McCowen C."/>
            <person name="Montmayeur A."/>
            <person name="Murphy C."/>
            <person name="Neiman D."/>
            <person name="Pearson M."/>
            <person name="Priest M."/>
            <person name="Roberts A."/>
            <person name="Saif S."/>
            <person name="Shea T."/>
            <person name="Sisk P."/>
            <person name="Stolte C."/>
            <person name="Sykes S."/>
            <person name="Wortman J."/>
            <person name="Nusbaum C."/>
            <person name="Birren B."/>
        </authorList>
    </citation>
    <scope>NUCLEOTIDE SEQUENCE [LARGE SCALE GENOMIC DNA]</scope>
    <source>
        <strain evidence="2">ATCC 50505</strain>
    </source>
</reference>
<dbReference type="InParanoid" id="L2GPH0"/>
<protein>
    <submittedName>
        <fullName evidence="1">Uncharacterized protein</fullName>
    </submittedName>
</protein>
<dbReference type="Proteomes" id="UP000011082">
    <property type="component" value="Unassembled WGS sequence"/>
</dbReference>
<sequence>MECRTIFEERNENIHNVVWLYQHMVHIATINDKYEMLVPDASFDSTSKLKIYFRNDPRDTFRYELVFNILTNISDIKNTTFSIYYFDDMDDMILLYIICMHLNRYYNQNLTLEHIGEHYILKNGQEIVLQSFF</sequence>
<dbReference type="GeneID" id="19880821"/>
<evidence type="ECO:0000313" key="2">
    <source>
        <dbReference type="Proteomes" id="UP000011082"/>
    </source>
</evidence>
<keyword evidence="2" id="KW-1185">Reference proteome</keyword>
<dbReference type="EMBL" id="JH370130">
    <property type="protein sequence ID" value="ELA42788.1"/>
    <property type="molecule type" value="Genomic_DNA"/>
</dbReference>
<dbReference type="VEuPathDB" id="MicrosporidiaDB:VICG_00103"/>
<name>L2GPH0_VITCO</name>
<proteinExistence type="predicted"/>
<organism evidence="1 2">
    <name type="scientific">Vittaforma corneae (strain ATCC 50505)</name>
    <name type="common">Microsporidian parasite</name>
    <name type="synonym">Nosema corneum</name>
    <dbReference type="NCBI Taxonomy" id="993615"/>
    <lineage>
        <taxon>Eukaryota</taxon>
        <taxon>Fungi</taxon>
        <taxon>Fungi incertae sedis</taxon>
        <taxon>Microsporidia</taxon>
        <taxon>Nosematidae</taxon>
        <taxon>Vittaforma</taxon>
    </lineage>
</organism>
<dbReference type="RefSeq" id="XP_007603556.1">
    <property type="nucleotide sequence ID" value="XM_007603494.1"/>
</dbReference>
<dbReference type="HOGENOM" id="CLU_1908307_0_0_1"/>
<accession>L2GPH0</accession>